<feature type="region of interest" description="Disordered" evidence="1">
    <location>
        <begin position="23"/>
        <end position="42"/>
    </location>
</feature>
<accession>A0ABQ9WG76</accession>
<proteinExistence type="predicted"/>
<evidence type="ECO:0000313" key="2">
    <source>
        <dbReference type="EMBL" id="KAK2120659.1"/>
    </source>
</evidence>
<dbReference type="Proteomes" id="UP001266305">
    <property type="component" value="Unassembled WGS sequence"/>
</dbReference>
<evidence type="ECO:0000256" key="1">
    <source>
        <dbReference type="SAM" id="MobiDB-lite"/>
    </source>
</evidence>
<sequence>MGLLGDGLPCLSQPLKWDPRFLQGSGEGAWAPPEEDLEASGSLESPVLEWSKVTSGVVLEGQEAPGRAVDGPSFRLVANTLWPGLTLGTCKELTARCPMCPQFRRAGRAGSEAGSGAPNLEEYPTLNSLWAARGAALAADVGGAGRSQELSTHPLCKTQPLSLAAFGSI</sequence>
<name>A0ABQ9WG76_SAGOE</name>
<evidence type="ECO:0000313" key="3">
    <source>
        <dbReference type="Proteomes" id="UP001266305"/>
    </source>
</evidence>
<comment type="caution">
    <text evidence="2">The sequence shown here is derived from an EMBL/GenBank/DDBJ whole genome shotgun (WGS) entry which is preliminary data.</text>
</comment>
<organism evidence="2 3">
    <name type="scientific">Saguinus oedipus</name>
    <name type="common">Cotton-top tamarin</name>
    <name type="synonym">Oedipomidas oedipus</name>
    <dbReference type="NCBI Taxonomy" id="9490"/>
    <lineage>
        <taxon>Eukaryota</taxon>
        <taxon>Metazoa</taxon>
        <taxon>Chordata</taxon>
        <taxon>Craniata</taxon>
        <taxon>Vertebrata</taxon>
        <taxon>Euteleostomi</taxon>
        <taxon>Mammalia</taxon>
        <taxon>Eutheria</taxon>
        <taxon>Euarchontoglires</taxon>
        <taxon>Primates</taxon>
        <taxon>Haplorrhini</taxon>
        <taxon>Platyrrhini</taxon>
        <taxon>Cebidae</taxon>
        <taxon>Callitrichinae</taxon>
        <taxon>Saguinus</taxon>
    </lineage>
</organism>
<reference evidence="2 3" key="1">
    <citation type="submission" date="2023-05" db="EMBL/GenBank/DDBJ databases">
        <title>B98-5 Cell Line De Novo Hybrid Assembly: An Optical Mapping Approach.</title>
        <authorList>
            <person name="Kananen K."/>
            <person name="Auerbach J.A."/>
            <person name="Kautto E."/>
            <person name="Blachly J.S."/>
        </authorList>
    </citation>
    <scope>NUCLEOTIDE SEQUENCE [LARGE SCALE GENOMIC DNA]</scope>
    <source>
        <strain evidence="2">B95-8</strain>
        <tissue evidence="2">Cell line</tissue>
    </source>
</reference>
<keyword evidence="3" id="KW-1185">Reference proteome</keyword>
<protein>
    <submittedName>
        <fullName evidence="2">Uncharacterized protein</fullName>
    </submittedName>
</protein>
<gene>
    <name evidence="2" type="ORF">P7K49_002045</name>
</gene>
<dbReference type="EMBL" id="JASSZA010000001">
    <property type="protein sequence ID" value="KAK2120659.1"/>
    <property type="molecule type" value="Genomic_DNA"/>
</dbReference>